<evidence type="ECO:0000313" key="2">
    <source>
        <dbReference type="Proteomes" id="UP000009080"/>
    </source>
</evidence>
<reference evidence="1 2" key="1">
    <citation type="journal article" date="2009" name="PLoS ONE">
        <title>The complete genome of Teredinibacter turnerae T7901: an intracellular endosymbiont of marine wood-boring bivalves (shipworms).</title>
        <authorList>
            <person name="Yang J.C."/>
            <person name="Madupu R."/>
            <person name="Durkin A.S."/>
            <person name="Ekborg N.A."/>
            <person name="Pedamallu C.S."/>
            <person name="Hostetler J.B."/>
            <person name="Radune D."/>
            <person name="Toms B.S."/>
            <person name="Henrissat B."/>
            <person name="Coutinho P.M."/>
            <person name="Schwarz S."/>
            <person name="Field L."/>
            <person name="Trindade-Silva A.E."/>
            <person name="Soares C.A.G."/>
            <person name="Elshahawi S."/>
            <person name="Hanora A."/>
            <person name="Schmidt E.W."/>
            <person name="Haygood M.G."/>
            <person name="Posfai J."/>
            <person name="Benner J."/>
            <person name="Madinger C."/>
            <person name="Nove J."/>
            <person name="Anton B."/>
            <person name="Chaudhary K."/>
            <person name="Foster J."/>
            <person name="Holman A."/>
            <person name="Kumar S."/>
            <person name="Lessard P.A."/>
            <person name="Luyten Y.A."/>
            <person name="Slatko B."/>
            <person name="Wood N."/>
            <person name="Wu B."/>
            <person name="Teplitski M."/>
            <person name="Mougous J.D."/>
            <person name="Ward N."/>
            <person name="Eisen J.A."/>
            <person name="Badger J.H."/>
            <person name="Distel D.L."/>
        </authorList>
    </citation>
    <scope>NUCLEOTIDE SEQUENCE [LARGE SCALE GENOMIC DNA]</scope>
    <source>
        <strain evidence="2">ATCC 39867 / T7901</strain>
    </source>
</reference>
<organism evidence="1 2">
    <name type="scientific">Teredinibacter turnerae (strain ATCC 39867 / T7901)</name>
    <dbReference type="NCBI Taxonomy" id="377629"/>
    <lineage>
        <taxon>Bacteria</taxon>
        <taxon>Pseudomonadati</taxon>
        <taxon>Pseudomonadota</taxon>
        <taxon>Gammaproteobacteria</taxon>
        <taxon>Cellvibrionales</taxon>
        <taxon>Cellvibrionaceae</taxon>
        <taxon>Teredinibacter</taxon>
    </lineage>
</organism>
<dbReference type="AlphaFoldDB" id="C5BJ42"/>
<evidence type="ECO:0000313" key="1">
    <source>
        <dbReference type="EMBL" id="ACR12262.1"/>
    </source>
</evidence>
<dbReference type="EMBL" id="CP001614">
    <property type="protein sequence ID" value="ACR12262.1"/>
    <property type="molecule type" value="Genomic_DNA"/>
</dbReference>
<dbReference type="Proteomes" id="UP000009080">
    <property type="component" value="Chromosome"/>
</dbReference>
<accession>C5BJ42</accession>
<name>C5BJ42_TERTT</name>
<sequence>MLLAAQLSSKKIEVRYNGDFSCASDELGNYETTKKLMYWIKII</sequence>
<gene>
    <name evidence="1" type="ordered locus">TERTU_4444</name>
</gene>
<dbReference type="HOGENOM" id="CLU_3240760_0_0_6"/>
<protein>
    <submittedName>
        <fullName evidence="1">Uncharacterized protein</fullName>
    </submittedName>
</protein>
<dbReference type="KEGG" id="ttu:TERTU_4444"/>
<keyword evidence="2" id="KW-1185">Reference proteome</keyword>
<proteinExistence type="predicted"/>